<feature type="transmembrane region" description="Helical" evidence="12">
    <location>
        <begin position="56"/>
        <end position="85"/>
    </location>
</feature>
<evidence type="ECO:0000259" key="13">
    <source>
        <dbReference type="PROSITE" id="PS51098"/>
    </source>
</evidence>
<evidence type="ECO:0000256" key="8">
    <source>
        <dbReference type="ARBA" id="ARBA00022777"/>
    </source>
</evidence>
<evidence type="ECO:0000256" key="5">
    <source>
        <dbReference type="ARBA" id="ARBA00022679"/>
    </source>
</evidence>
<evidence type="ECO:0000313" key="16">
    <source>
        <dbReference type="Proteomes" id="UP000182429"/>
    </source>
</evidence>
<feature type="transmembrane region" description="Helical" evidence="12">
    <location>
        <begin position="373"/>
        <end position="392"/>
    </location>
</feature>
<dbReference type="Proteomes" id="UP000182429">
    <property type="component" value="Unassembled WGS sequence"/>
</dbReference>
<dbReference type="NCBIfam" id="TIGR00826">
    <property type="entry name" value="EIIB_glc"/>
    <property type="match status" value="1"/>
</dbReference>
<feature type="transmembrane region" description="Helical" evidence="12">
    <location>
        <begin position="321"/>
        <end position="338"/>
    </location>
</feature>
<dbReference type="InterPro" id="IPR018113">
    <property type="entry name" value="PTrfase_EIIB_Cys"/>
</dbReference>
<dbReference type="STRING" id="1630.SAMN05216514_11179"/>
<dbReference type="SUPFAM" id="SSF55604">
    <property type="entry name" value="Glucose permease domain IIB"/>
    <property type="match status" value="1"/>
</dbReference>
<proteinExistence type="predicted"/>
<dbReference type="PANTHER" id="PTHR30009">
    <property type="entry name" value="CYTOCHROME C-TYPE SYNTHESIS PROTEIN AND PTS TRANSMEMBRANE COMPONENT"/>
    <property type="match status" value="1"/>
</dbReference>
<accession>A0A1H2SEZ2</accession>
<dbReference type="GO" id="GO:0016301">
    <property type="term" value="F:kinase activity"/>
    <property type="evidence" value="ECO:0007669"/>
    <property type="project" value="UniProtKB-KW"/>
</dbReference>
<evidence type="ECO:0000256" key="12">
    <source>
        <dbReference type="SAM" id="Phobius"/>
    </source>
</evidence>
<feature type="transmembrane region" description="Helical" evidence="12">
    <location>
        <begin position="184"/>
        <end position="207"/>
    </location>
</feature>
<sequence>MKKNKFISAFEQFGRSFLLPVSVLPGAGIIKGIGTAFTNSNTLEMFPVLNNAIFQFVMKFLIALGDAAFDNLPVIFAVGVAVGLAKREKGSAALSGLLGFLVMHNILNFLLSASGKLVDTTGMESTQAKLALANAMQTKVLGIQTMDLSVFGGIIVGITVYFVHKWAVKQELPAVIGFFSGPRFVPIATMLCMSVVSVVIFFVWPIVQTGISIMSVAILKSGPVGTFLYGLVERALLPFGLHHGLNWPVRTTELGGSWIINGEHVVGTVSAYLASLADPKITAIDPTITRFNGGKFVYFMFGLSGAAYAMYKCADPEKRKIAGSLLFSAAATSFLTGITEPIEFTFLFVAPALYAVHAVLAGSALLVMHLLGAGVATPTGHGFINLVIYGVLQGAKTHWWLVFIVGIPYFFIYYFVFKFMILKFNFKTPGREDSGEVHLASKKEAREKIGVQIQQVGTDEPQEVKSSYPPIDFSKLSKEEKTHELALRLIEAHGGPSNITDVNACITRLRIDVKDKSVVDKNTITSQLEAMGFAENGMQMQSIYGAYANVLKMEIQEILGIGE</sequence>
<dbReference type="OrthoDB" id="9764327at2"/>
<evidence type="ECO:0000256" key="7">
    <source>
        <dbReference type="ARBA" id="ARBA00022692"/>
    </source>
</evidence>
<reference evidence="15 16" key="1">
    <citation type="submission" date="2016-10" db="EMBL/GenBank/DDBJ databases">
        <authorList>
            <person name="de Groot N.N."/>
        </authorList>
    </citation>
    <scope>NUCLEOTIDE SEQUENCE [LARGE SCALE GENOMIC DNA]</scope>
    <source>
        <strain evidence="15 16">S3b</strain>
    </source>
</reference>
<protein>
    <submittedName>
        <fullName evidence="15">PTS system, maltose and glucose-specific IIC component</fullName>
    </submittedName>
</protein>
<evidence type="ECO:0000259" key="14">
    <source>
        <dbReference type="PROSITE" id="PS51103"/>
    </source>
</evidence>
<dbReference type="Pfam" id="PF02378">
    <property type="entry name" value="PTS_EIIC"/>
    <property type="match status" value="1"/>
</dbReference>
<keyword evidence="5" id="KW-0808">Transferase</keyword>
<feature type="domain" description="PTS EIIC type-1" evidence="14">
    <location>
        <begin position="4"/>
        <end position="433"/>
    </location>
</feature>
<keyword evidence="8" id="KW-0418">Kinase</keyword>
<feature type="transmembrane region" description="Helical" evidence="12">
    <location>
        <begin position="296"/>
        <end position="314"/>
    </location>
</feature>
<dbReference type="PROSITE" id="PS51098">
    <property type="entry name" value="PTS_EIIB_TYPE_1"/>
    <property type="match status" value="1"/>
</dbReference>
<dbReference type="CDD" id="cd00212">
    <property type="entry name" value="PTS_IIB_glc"/>
    <property type="match status" value="1"/>
</dbReference>
<gene>
    <name evidence="15" type="ORF">SAMN04487759_10930</name>
</gene>
<dbReference type="GO" id="GO:0009401">
    <property type="term" value="P:phosphoenolpyruvate-dependent sugar phosphotransferase system"/>
    <property type="evidence" value="ECO:0007669"/>
    <property type="project" value="UniProtKB-KW"/>
</dbReference>
<evidence type="ECO:0000256" key="3">
    <source>
        <dbReference type="ARBA" id="ARBA00022475"/>
    </source>
</evidence>
<keyword evidence="4" id="KW-0762">Sugar transport</keyword>
<organism evidence="15 16">
    <name type="scientific">Kandleria vitulina</name>
    <dbReference type="NCBI Taxonomy" id="1630"/>
    <lineage>
        <taxon>Bacteria</taxon>
        <taxon>Bacillati</taxon>
        <taxon>Bacillota</taxon>
        <taxon>Erysipelotrichia</taxon>
        <taxon>Erysipelotrichales</taxon>
        <taxon>Coprobacillaceae</taxon>
        <taxon>Kandleria</taxon>
    </lineage>
</organism>
<evidence type="ECO:0000256" key="4">
    <source>
        <dbReference type="ARBA" id="ARBA00022597"/>
    </source>
</evidence>
<feature type="transmembrane region" description="Helical" evidence="12">
    <location>
        <begin position="344"/>
        <end position="366"/>
    </location>
</feature>
<keyword evidence="7 12" id="KW-0812">Transmembrane</keyword>
<dbReference type="GO" id="GO:0008982">
    <property type="term" value="F:protein-N(PI)-phosphohistidine-sugar phosphotransferase activity"/>
    <property type="evidence" value="ECO:0007669"/>
    <property type="project" value="InterPro"/>
</dbReference>
<evidence type="ECO:0000256" key="9">
    <source>
        <dbReference type="ARBA" id="ARBA00022989"/>
    </source>
</evidence>
<dbReference type="PROSITE" id="PS51103">
    <property type="entry name" value="PTS_EIIC_TYPE_1"/>
    <property type="match status" value="1"/>
</dbReference>
<evidence type="ECO:0000256" key="11">
    <source>
        <dbReference type="PROSITE-ProRule" id="PRU00421"/>
    </source>
</evidence>
<dbReference type="InterPro" id="IPR001996">
    <property type="entry name" value="PTS_IIB_1"/>
</dbReference>
<dbReference type="PANTHER" id="PTHR30009:SF24">
    <property type="entry name" value="PTS SYSTEM, IIBC COMPONENT"/>
    <property type="match status" value="1"/>
</dbReference>
<dbReference type="InterPro" id="IPR003352">
    <property type="entry name" value="PTS_EIIC"/>
</dbReference>
<keyword evidence="6" id="KW-0598">Phosphotransferase system</keyword>
<feature type="transmembrane region" description="Helical" evidence="12">
    <location>
        <begin position="92"/>
        <end position="111"/>
    </location>
</feature>
<dbReference type="PROSITE" id="PS01035">
    <property type="entry name" value="PTS_EIIB_TYPE_1_CYS"/>
    <property type="match status" value="1"/>
</dbReference>
<name>A0A1H2SEZ2_9FIRM</name>
<dbReference type="InterPro" id="IPR036878">
    <property type="entry name" value="Glu_permease_IIB"/>
</dbReference>
<dbReference type="InterPro" id="IPR050429">
    <property type="entry name" value="PTS_Glucose_EIICBA"/>
</dbReference>
<comment type="subcellular location">
    <subcellularLocation>
        <location evidence="1">Cell membrane</location>
        <topology evidence="1">Multi-pass membrane protein</topology>
    </subcellularLocation>
</comment>
<keyword evidence="2" id="KW-0813">Transport</keyword>
<dbReference type="InterPro" id="IPR013013">
    <property type="entry name" value="PTS_EIIC_1"/>
</dbReference>
<dbReference type="GO" id="GO:0005886">
    <property type="term" value="C:plasma membrane"/>
    <property type="evidence" value="ECO:0007669"/>
    <property type="project" value="UniProtKB-SubCell"/>
</dbReference>
<dbReference type="AlphaFoldDB" id="A0A1H2SEZ2"/>
<evidence type="ECO:0000256" key="2">
    <source>
        <dbReference type="ARBA" id="ARBA00022448"/>
    </source>
</evidence>
<evidence type="ECO:0000256" key="10">
    <source>
        <dbReference type="ARBA" id="ARBA00023136"/>
    </source>
</evidence>
<dbReference type="Gene3D" id="3.30.1360.60">
    <property type="entry name" value="Glucose permease domain IIB"/>
    <property type="match status" value="1"/>
</dbReference>
<evidence type="ECO:0000256" key="6">
    <source>
        <dbReference type="ARBA" id="ARBA00022683"/>
    </source>
</evidence>
<evidence type="ECO:0000313" key="15">
    <source>
        <dbReference type="EMBL" id="SDW30097.1"/>
    </source>
</evidence>
<evidence type="ECO:0000256" key="1">
    <source>
        <dbReference type="ARBA" id="ARBA00004651"/>
    </source>
</evidence>
<keyword evidence="9 12" id="KW-1133">Transmembrane helix</keyword>
<dbReference type="GO" id="GO:0090563">
    <property type="term" value="F:protein-phosphocysteine-sugar phosphotransferase activity"/>
    <property type="evidence" value="ECO:0007669"/>
    <property type="project" value="TreeGrafter"/>
</dbReference>
<dbReference type="EMBL" id="FNNF01000009">
    <property type="protein sequence ID" value="SDW30097.1"/>
    <property type="molecule type" value="Genomic_DNA"/>
</dbReference>
<feature type="transmembrane region" description="Helical" evidence="12">
    <location>
        <begin position="141"/>
        <end position="163"/>
    </location>
</feature>
<feature type="domain" description="PTS EIIB type-1" evidence="13">
    <location>
        <begin position="483"/>
        <end position="563"/>
    </location>
</feature>
<keyword evidence="10 12" id="KW-0472">Membrane</keyword>
<feature type="transmembrane region" description="Helical" evidence="12">
    <location>
        <begin position="398"/>
        <end position="417"/>
    </location>
</feature>
<keyword evidence="3" id="KW-1003">Cell membrane</keyword>
<dbReference type="Pfam" id="PF00367">
    <property type="entry name" value="PTS_EIIB"/>
    <property type="match status" value="1"/>
</dbReference>
<dbReference type="eggNOG" id="COG1264">
    <property type="taxonomic scope" value="Bacteria"/>
</dbReference>
<feature type="active site" description="Phosphocysteine intermediate; for EIIB activity" evidence="11">
    <location>
        <position position="505"/>
    </location>
</feature>
<dbReference type="RefSeq" id="WP_074686045.1">
    <property type="nucleotide sequence ID" value="NZ_FNNF01000009.1"/>
</dbReference>
<dbReference type="eggNOG" id="COG1263">
    <property type="taxonomic scope" value="Bacteria"/>
</dbReference>